<dbReference type="InterPro" id="IPR036271">
    <property type="entry name" value="Tet_transcr_reg_TetR-rel_C_sf"/>
</dbReference>
<dbReference type="PANTHER" id="PTHR30055">
    <property type="entry name" value="HTH-TYPE TRANSCRIPTIONAL REGULATOR RUTR"/>
    <property type="match status" value="1"/>
</dbReference>
<comment type="caution">
    <text evidence="6">The sequence shown here is derived from an EMBL/GenBank/DDBJ whole genome shotgun (WGS) entry which is preliminary data.</text>
</comment>
<dbReference type="Pfam" id="PF00440">
    <property type="entry name" value="TetR_N"/>
    <property type="match status" value="1"/>
</dbReference>
<keyword evidence="1" id="KW-0805">Transcription regulation</keyword>
<evidence type="ECO:0000313" key="6">
    <source>
        <dbReference type="EMBL" id="GGY40953.1"/>
    </source>
</evidence>
<dbReference type="Gene3D" id="1.10.357.10">
    <property type="entry name" value="Tetracycline Repressor, domain 2"/>
    <property type="match status" value="1"/>
</dbReference>
<organism evidence="6 7">
    <name type="scientific">Streptomyces xanthochromogenes</name>
    <dbReference type="NCBI Taxonomy" id="67384"/>
    <lineage>
        <taxon>Bacteria</taxon>
        <taxon>Bacillati</taxon>
        <taxon>Actinomycetota</taxon>
        <taxon>Actinomycetes</taxon>
        <taxon>Kitasatosporales</taxon>
        <taxon>Streptomycetaceae</taxon>
        <taxon>Streptomyces</taxon>
    </lineage>
</organism>
<dbReference type="NCBIfam" id="NF041196">
    <property type="entry name" value="ScbR_bind_reg"/>
    <property type="match status" value="1"/>
</dbReference>
<dbReference type="PANTHER" id="PTHR30055:SF234">
    <property type="entry name" value="HTH-TYPE TRANSCRIPTIONAL REGULATOR BETI"/>
    <property type="match status" value="1"/>
</dbReference>
<dbReference type="InterPro" id="IPR047923">
    <property type="entry name" value="ArpA-like"/>
</dbReference>
<evidence type="ECO:0000256" key="4">
    <source>
        <dbReference type="PROSITE-ProRule" id="PRU00335"/>
    </source>
</evidence>
<accession>A0ABQ3A8N1</accession>
<dbReference type="Proteomes" id="UP000600946">
    <property type="component" value="Unassembled WGS sequence"/>
</dbReference>
<feature type="DNA-binding region" description="H-T-H motif" evidence="4">
    <location>
        <begin position="31"/>
        <end position="50"/>
    </location>
</feature>
<dbReference type="EMBL" id="BMUU01000006">
    <property type="protein sequence ID" value="GGY40953.1"/>
    <property type="molecule type" value="Genomic_DNA"/>
</dbReference>
<reference evidence="7" key="1">
    <citation type="journal article" date="2019" name="Int. J. Syst. Evol. Microbiol.">
        <title>The Global Catalogue of Microorganisms (GCM) 10K type strain sequencing project: providing services to taxonomists for standard genome sequencing and annotation.</title>
        <authorList>
            <consortium name="The Broad Institute Genomics Platform"/>
            <consortium name="The Broad Institute Genome Sequencing Center for Infectious Disease"/>
            <person name="Wu L."/>
            <person name="Ma J."/>
        </authorList>
    </citation>
    <scope>NUCLEOTIDE SEQUENCE [LARGE SCALE GENOMIC DNA]</scope>
    <source>
        <strain evidence="7">JCM 4594</strain>
    </source>
</reference>
<dbReference type="InterPro" id="IPR050109">
    <property type="entry name" value="HTH-type_TetR-like_transc_reg"/>
</dbReference>
<dbReference type="SUPFAM" id="SSF46689">
    <property type="entry name" value="Homeodomain-like"/>
    <property type="match status" value="1"/>
</dbReference>
<gene>
    <name evidence="6" type="ORF">GCM10010326_38840</name>
</gene>
<sequence>MARQERALRTRNALIESAAELFDRDGFETASLATISARAGVSNGALHFHFASKAALAEAVREAAAQRLARITDGGAERGDGGALQMLIDTSHALVRGFGQDVVLRAGFDLGDGRGSTGTGADLCTRWRDWVEAAFARAAREGALAPDASARDATLAVVGAVAGFKALGGRDPEWLSPDTLTRFWSLLLPRVAQELTLGGLVAAGTAAGKEALWF</sequence>
<keyword evidence="7" id="KW-1185">Reference proteome</keyword>
<keyword evidence="2 4" id="KW-0238">DNA-binding</keyword>
<evidence type="ECO:0000256" key="1">
    <source>
        <dbReference type="ARBA" id="ARBA00023015"/>
    </source>
</evidence>
<dbReference type="SUPFAM" id="SSF48498">
    <property type="entry name" value="Tetracyclin repressor-like, C-terminal domain"/>
    <property type="match status" value="1"/>
</dbReference>
<dbReference type="RefSeq" id="WP_190027769.1">
    <property type="nucleotide sequence ID" value="NZ_BMUU01000006.1"/>
</dbReference>
<dbReference type="GeneID" id="96291827"/>
<keyword evidence="3" id="KW-0804">Transcription</keyword>
<name>A0ABQ3A8N1_9ACTN</name>
<proteinExistence type="predicted"/>
<evidence type="ECO:0000313" key="7">
    <source>
        <dbReference type="Proteomes" id="UP000600946"/>
    </source>
</evidence>
<evidence type="ECO:0000256" key="2">
    <source>
        <dbReference type="ARBA" id="ARBA00023125"/>
    </source>
</evidence>
<evidence type="ECO:0000259" key="5">
    <source>
        <dbReference type="PROSITE" id="PS50977"/>
    </source>
</evidence>
<feature type="domain" description="HTH tetR-type" evidence="5">
    <location>
        <begin position="8"/>
        <end position="68"/>
    </location>
</feature>
<dbReference type="PROSITE" id="PS50977">
    <property type="entry name" value="HTH_TETR_2"/>
    <property type="match status" value="1"/>
</dbReference>
<dbReference type="PRINTS" id="PR00455">
    <property type="entry name" value="HTHTETR"/>
</dbReference>
<protein>
    <submittedName>
        <fullName evidence="6">TetR family transcriptional regulator</fullName>
    </submittedName>
</protein>
<dbReference type="InterPro" id="IPR023772">
    <property type="entry name" value="DNA-bd_HTH_TetR-type_CS"/>
</dbReference>
<dbReference type="InterPro" id="IPR009057">
    <property type="entry name" value="Homeodomain-like_sf"/>
</dbReference>
<evidence type="ECO:0000256" key="3">
    <source>
        <dbReference type="ARBA" id="ARBA00023163"/>
    </source>
</evidence>
<dbReference type="InterPro" id="IPR001647">
    <property type="entry name" value="HTH_TetR"/>
</dbReference>
<dbReference type="PROSITE" id="PS01081">
    <property type="entry name" value="HTH_TETR_1"/>
    <property type="match status" value="1"/>
</dbReference>